<dbReference type="NCBIfam" id="TIGR02436">
    <property type="entry name" value="four helix bundle protein"/>
    <property type="match status" value="1"/>
</dbReference>
<dbReference type="PANTHER" id="PTHR38471:SF2">
    <property type="entry name" value="FOUR HELIX BUNDLE PROTEIN"/>
    <property type="match status" value="1"/>
</dbReference>
<dbReference type="CDD" id="cd16377">
    <property type="entry name" value="23S_rRNA_IVP_like"/>
    <property type="match status" value="1"/>
</dbReference>
<evidence type="ECO:0000313" key="2">
    <source>
        <dbReference type="Proteomes" id="UP000230238"/>
    </source>
</evidence>
<comment type="caution">
    <text evidence="1">The sequence shown here is derived from an EMBL/GenBank/DDBJ whole genome shotgun (WGS) entry which is preliminary data.</text>
</comment>
<dbReference type="Pfam" id="PF05635">
    <property type="entry name" value="23S_rRNA_IVP"/>
    <property type="match status" value="1"/>
</dbReference>
<dbReference type="SUPFAM" id="SSF158446">
    <property type="entry name" value="IVS-encoded protein-like"/>
    <property type="match status" value="1"/>
</dbReference>
<dbReference type="InterPro" id="IPR012657">
    <property type="entry name" value="23S_rRNA-intervening_sequence"/>
</dbReference>
<sequence>MPIVKSFEDLFVWQKSRELAELIYDYTRKQTFSRDYGLIDQIRRAVVSILSNIAEGFERGGKEEILYFLYIAKAFCGEVRSQFYVAFDQDYISDEELKDGVELAKYVSALIFKFIDGLKVSKYKGLKFKKPVNEKEKELEELIRGHLPRDHPLLNSFKHLNF</sequence>
<dbReference type="EMBL" id="PFME01000018">
    <property type="protein sequence ID" value="PIY96177.1"/>
    <property type="molecule type" value="Genomic_DNA"/>
</dbReference>
<dbReference type="InterPro" id="IPR036583">
    <property type="entry name" value="23S_rRNA_IVS_sf"/>
</dbReference>
<accession>A0A2M7RHY7</accession>
<name>A0A2M7RHY7_9BACT</name>
<proteinExistence type="predicted"/>
<dbReference type="PANTHER" id="PTHR38471">
    <property type="entry name" value="FOUR HELIX BUNDLE PROTEIN"/>
    <property type="match status" value="1"/>
</dbReference>
<protein>
    <submittedName>
        <fullName evidence="1">Four helix bundle protein</fullName>
    </submittedName>
</protein>
<organism evidence="1 2">
    <name type="scientific">Candidatus Jorgensenbacteria bacterium CG_4_10_14_0_8_um_filter_39_13</name>
    <dbReference type="NCBI Taxonomy" id="1974589"/>
    <lineage>
        <taxon>Bacteria</taxon>
        <taxon>Candidatus Joergenseniibacteriota</taxon>
    </lineage>
</organism>
<dbReference type="Proteomes" id="UP000230238">
    <property type="component" value="Unassembled WGS sequence"/>
</dbReference>
<dbReference type="Gene3D" id="1.20.1440.60">
    <property type="entry name" value="23S rRNA-intervening sequence"/>
    <property type="match status" value="1"/>
</dbReference>
<reference evidence="2" key="1">
    <citation type="submission" date="2017-09" db="EMBL/GenBank/DDBJ databases">
        <title>Depth-based differentiation of microbial function through sediment-hosted aquifers and enrichment of novel symbionts in the deep terrestrial subsurface.</title>
        <authorList>
            <person name="Probst A.J."/>
            <person name="Ladd B."/>
            <person name="Jarett J.K."/>
            <person name="Geller-Mcgrath D.E."/>
            <person name="Sieber C.M.K."/>
            <person name="Emerson J.B."/>
            <person name="Anantharaman K."/>
            <person name="Thomas B.C."/>
            <person name="Malmstrom R."/>
            <person name="Stieglmeier M."/>
            <person name="Klingl A."/>
            <person name="Woyke T."/>
            <person name="Ryan C.M."/>
            <person name="Banfield J.F."/>
        </authorList>
    </citation>
    <scope>NUCLEOTIDE SEQUENCE [LARGE SCALE GENOMIC DNA]</scope>
</reference>
<gene>
    <name evidence="1" type="ORF">COY65_01385</name>
</gene>
<dbReference type="AlphaFoldDB" id="A0A2M7RHY7"/>
<evidence type="ECO:0000313" key="1">
    <source>
        <dbReference type="EMBL" id="PIY96177.1"/>
    </source>
</evidence>